<reference evidence="1" key="1">
    <citation type="journal article" date="2020" name="mSystems">
        <title>Genome- and Community-Level Interaction Insights into Carbon Utilization and Element Cycling Functions of Hydrothermarchaeota in Hydrothermal Sediment.</title>
        <authorList>
            <person name="Zhou Z."/>
            <person name="Liu Y."/>
            <person name="Xu W."/>
            <person name="Pan J."/>
            <person name="Luo Z.H."/>
            <person name="Li M."/>
        </authorList>
    </citation>
    <scope>NUCLEOTIDE SEQUENCE [LARGE SCALE GENOMIC DNA]</scope>
    <source>
        <strain evidence="1">HyVt-628</strain>
    </source>
</reference>
<gene>
    <name evidence="1" type="ORF">ENL01_02875</name>
</gene>
<proteinExistence type="predicted"/>
<dbReference type="Proteomes" id="UP000886059">
    <property type="component" value="Unassembled WGS sequence"/>
</dbReference>
<name>A0A7C5HFL8_9CHLB</name>
<accession>A0A7C5HFL8</accession>
<dbReference type="Pfam" id="PF04301">
    <property type="entry name" value="BioG"/>
    <property type="match status" value="1"/>
</dbReference>
<evidence type="ECO:0000313" key="1">
    <source>
        <dbReference type="EMBL" id="HHE07836.1"/>
    </source>
</evidence>
<dbReference type="SUPFAM" id="SSF53474">
    <property type="entry name" value="alpha/beta-Hydrolases"/>
    <property type="match status" value="1"/>
</dbReference>
<protein>
    <submittedName>
        <fullName evidence="1">DUF452 family protein</fullName>
    </submittedName>
</protein>
<dbReference type="Gene3D" id="3.40.50.1820">
    <property type="entry name" value="alpha/beta hydrolase"/>
    <property type="match status" value="1"/>
</dbReference>
<dbReference type="InterPro" id="IPR029058">
    <property type="entry name" value="AB_hydrolase_fold"/>
</dbReference>
<organism evidence="1">
    <name type="scientific">Chlorobaculum parvum</name>
    <dbReference type="NCBI Taxonomy" id="274539"/>
    <lineage>
        <taxon>Bacteria</taxon>
        <taxon>Pseudomonadati</taxon>
        <taxon>Chlorobiota</taxon>
        <taxon>Chlorobiia</taxon>
        <taxon>Chlorobiales</taxon>
        <taxon>Chlorobiaceae</taxon>
        <taxon>Chlorobaculum</taxon>
    </lineage>
</organism>
<comment type="caution">
    <text evidence="1">The sequence shown here is derived from an EMBL/GenBank/DDBJ whole genome shotgun (WGS) entry which is preliminary data.</text>
</comment>
<dbReference type="EMBL" id="DRSK01000167">
    <property type="protein sequence ID" value="HHE07836.1"/>
    <property type="molecule type" value="Genomic_DNA"/>
</dbReference>
<dbReference type="AlphaFoldDB" id="A0A7C5HFL8"/>
<dbReference type="InterPro" id="IPR007398">
    <property type="entry name" value="BioG"/>
</dbReference>
<sequence length="226" mass="25149">MKAEWIVHSGSRKLLLFFNGWGMDRRVAEWLVSSSSAFAGRDFAVVYDYRTPSLPGWLGEAVDGADSVELLAWSMGVWAAARAGLDKVDFAVALNGTPWPRDAGRGIASEVFMGTLDGWNDLNRQRFERRMMTGVPPEIVETVRSERSCAGQKEELQAIADVLSIDREQAVAAWNYSKAIVGECDQIFRAENQCCAWLEAGVPVTEYPAMPHFPFHHPEVLEELLA</sequence>